<dbReference type="InterPro" id="IPR017907">
    <property type="entry name" value="Znf_RING_CS"/>
</dbReference>
<dbReference type="PANTHER" id="PTHR25465">
    <property type="entry name" value="B-BOX DOMAIN CONTAINING"/>
    <property type="match status" value="1"/>
</dbReference>
<keyword evidence="3" id="KW-0862">Zinc</keyword>
<feature type="domain" description="B box-type" evidence="7">
    <location>
        <begin position="151"/>
        <end position="191"/>
    </location>
</feature>
<dbReference type="Pfam" id="PF25600">
    <property type="entry name" value="TRIM_CC"/>
    <property type="match status" value="1"/>
</dbReference>
<reference evidence="8 9" key="1">
    <citation type="submission" date="2024-02" db="EMBL/GenBank/DDBJ databases">
        <title>Chromosome-level genome assembly of the Eurasian Minnow (Phoxinus phoxinus).</title>
        <authorList>
            <person name="Oriowo T.O."/>
            <person name="Martin S."/>
            <person name="Stange M."/>
            <person name="Chrysostomakis Y."/>
            <person name="Brown T."/>
            <person name="Winkler S."/>
            <person name="Kukowka S."/>
            <person name="Myers E.W."/>
            <person name="Bohne A."/>
        </authorList>
    </citation>
    <scope>NUCLEOTIDE SEQUENCE [LARGE SCALE GENOMIC DNA]</scope>
    <source>
        <strain evidence="8">ZFMK-TIS-60720</strain>
        <tissue evidence="8">Whole Organism</tissue>
    </source>
</reference>
<dbReference type="CDD" id="cd19769">
    <property type="entry name" value="Bbox2_TRIM16-like"/>
    <property type="match status" value="1"/>
</dbReference>
<keyword evidence="1" id="KW-0479">Metal-binding</keyword>
<organism evidence="8 9">
    <name type="scientific">Phoxinus phoxinus</name>
    <name type="common">Eurasian minnow</name>
    <dbReference type="NCBI Taxonomy" id="58324"/>
    <lineage>
        <taxon>Eukaryota</taxon>
        <taxon>Metazoa</taxon>
        <taxon>Chordata</taxon>
        <taxon>Craniata</taxon>
        <taxon>Vertebrata</taxon>
        <taxon>Euteleostomi</taxon>
        <taxon>Actinopterygii</taxon>
        <taxon>Neopterygii</taxon>
        <taxon>Teleostei</taxon>
        <taxon>Ostariophysi</taxon>
        <taxon>Cypriniformes</taxon>
        <taxon>Leuciscidae</taxon>
        <taxon>Phoxininae</taxon>
        <taxon>Phoxinus</taxon>
    </lineage>
</organism>
<dbReference type="InterPro" id="IPR058030">
    <property type="entry name" value="TRIM8/14/16/25/29/45/65_CC"/>
</dbReference>
<dbReference type="SMART" id="SM00336">
    <property type="entry name" value="BBOX"/>
    <property type="match status" value="1"/>
</dbReference>
<dbReference type="Gene3D" id="3.30.160.60">
    <property type="entry name" value="Classic Zinc Finger"/>
    <property type="match status" value="1"/>
</dbReference>
<evidence type="ECO:0000259" key="7">
    <source>
        <dbReference type="PROSITE" id="PS50119"/>
    </source>
</evidence>
<gene>
    <name evidence="8" type="ORF">R3I93_007673</name>
</gene>
<dbReference type="GO" id="GO:0008270">
    <property type="term" value="F:zinc ion binding"/>
    <property type="evidence" value="ECO:0007669"/>
    <property type="project" value="UniProtKB-KW"/>
</dbReference>
<dbReference type="Pfam" id="PF00643">
    <property type="entry name" value="zf-B_box"/>
    <property type="match status" value="1"/>
</dbReference>
<dbReference type="InterPro" id="IPR001841">
    <property type="entry name" value="Znf_RING"/>
</dbReference>
<name>A0AAN9D8B9_9TELE</name>
<feature type="coiled-coil region" evidence="5">
    <location>
        <begin position="264"/>
        <end position="298"/>
    </location>
</feature>
<dbReference type="SMART" id="SM00184">
    <property type="entry name" value="RING"/>
    <property type="match status" value="1"/>
</dbReference>
<dbReference type="AlphaFoldDB" id="A0AAN9D8B9"/>
<evidence type="ECO:0000256" key="5">
    <source>
        <dbReference type="SAM" id="Coils"/>
    </source>
</evidence>
<keyword evidence="9" id="KW-1185">Reference proteome</keyword>
<proteinExistence type="predicted"/>
<dbReference type="Gene3D" id="3.30.40.10">
    <property type="entry name" value="Zinc/RING finger domain, C3HC4 (zinc finger)"/>
    <property type="match status" value="1"/>
</dbReference>
<dbReference type="InterPro" id="IPR013083">
    <property type="entry name" value="Znf_RING/FYVE/PHD"/>
</dbReference>
<evidence type="ECO:0000259" key="6">
    <source>
        <dbReference type="PROSITE" id="PS50089"/>
    </source>
</evidence>
<evidence type="ECO:0000256" key="1">
    <source>
        <dbReference type="ARBA" id="ARBA00022723"/>
    </source>
</evidence>
<dbReference type="Gene3D" id="4.10.830.40">
    <property type="match status" value="1"/>
</dbReference>
<evidence type="ECO:0000256" key="2">
    <source>
        <dbReference type="ARBA" id="ARBA00022771"/>
    </source>
</evidence>
<dbReference type="Proteomes" id="UP001364617">
    <property type="component" value="Unassembled WGS sequence"/>
</dbReference>
<keyword evidence="2 4" id="KW-0863">Zinc-finger</keyword>
<dbReference type="PROSITE" id="PS50089">
    <property type="entry name" value="ZF_RING_2"/>
    <property type="match status" value="1"/>
</dbReference>
<dbReference type="SUPFAM" id="SSF57845">
    <property type="entry name" value="B-box zinc-binding domain"/>
    <property type="match status" value="1"/>
</dbReference>
<dbReference type="SUPFAM" id="SSF57850">
    <property type="entry name" value="RING/U-box"/>
    <property type="match status" value="1"/>
</dbReference>
<dbReference type="PROSITE" id="PS00518">
    <property type="entry name" value="ZF_RING_1"/>
    <property type="match status" value="1"/>
</dbReference>
<dbReference type="Pfam" id="PF13445">
    <property type="entry name" value="zf-RING_UBOX"/>
    <property type="match status" value="1"/>
</dbReference>
<protein>
    <recommendedName>
        <fullName evidence="10">FinTRIM family, member 67</fullName>
    </recommendedName>
</protein>
<dbReference type="EMBL" id="JAYKXH010000007">
    <property type="protein sequence ID" value="KAK7163690.1"/>
    <property type="molecule type" value="Genomic_DNA"/>
</dbReference>
<dbReference type="InterPro" id="IPR000315">
    <property type="entry name" value="Znf_B-box"/>
</dbReference>
<evidence type="ECO:0000256" key="3">
    <source>
        <dbReference type="ARBA" id="ARBA00022833"/>
    </source>
</evidence>
<dbReference type="InterPro" id="IPR051051">
    <property type="entry name" value="E3_ubiq-ligase_TRIM/RNF"/>
</dbReference>
<sequence>MAQAGVFLEHDQFNCSICLDVLKDPVTIPCGHSYCKDCIKGYWDQDEYLGIYGCPQCRQSFAPRPLLGRNTMLADVVEKLKKTGLHAGPTPSDPTQAEAGDVECDVCSGKKNKAFKSCLVCLASYCETHLQPHFESAAFQKHKLVSPSKKMQEQLCSRHDKLLEVFCRTDQQCICYLCLTDEHKGHDTVLATAEMNEKKNALAEMQMISQQRIQEREKELADLRQATQTLTLSAQSALEESERIFTELVCSIERRRAEVKELIRGQERAAVSQAEALLHQLEQEITELKKRHRELGELSQTEDHIAFLQNCKSLCAQPAPVDLPNITCDPNFGTVMAVLTEFQALLEDVCQGGFVNISEKVSDVTVIQSIKPKTDSESNEALAPLFGQPVQIPFTVSVPTIGVFPFSSFGSRTQGPRQRLQPRRRRR</sequence>
<dbReference type="InterPro" id="IPR027370">
    <property type="entry name" value="Znf-RING_euk"/>
</dbReference>
<evidence type="ECO:0000313" key="8">
    <source>
        <dbReference type="EMBL" id="KAK7163690.1"/>
    </source>
</evidence>
<feature type="domain" description="RING-type" evidence="6">
    <location>
        <begin position="15"/>
        <end position="58"/>
    </location>
</feature>
<dbReference type="PANTHER" id="PTHR25465:SF75">
    <property type="entry name" value="E3 UBIQUITIN_ISG15 LIGASE TRIM25-RELATED"/>
    <property type="match status" value="1"/>
</dbReference>
<dbReference type="PROSITE" id="PS50119">
    <property type="entry name" value="ZF_BBOX"/>
    <property type="match status" value="1"/>
</dbReference>
<keyword evidence="5" id="KW-0175">Coiled coil</keyword>
<evidence type="ECO:0000313" key="9">
    <source>
        <dbReference type="Proteomes" id="UP001364617"/>
    </source>
</evidence>
<accession>A0AAN9D8B9</accession>
<evidence type="ECO:0000256" key="4">
    <source>
        <dbReference type="PROSITE-ProRule" id="PRU00024"/>
    </source>
</evidence>
<evidence type="ECO:0008006" key="10">
    <source>
        <dbReference type="Google" id="ProtNLM"/>
    </source>
</evidence>
<comment type="caution">
    <text evidence="8">The sequence shown here is derived from an EMBL/GenBank/DDBJ whole genome shotgun (WGS) entry which is preliminary data.</text>
</comment>